<evidence type="ECO:0008006" key="4">
    <source>
        <dbReference type="Google" id="ProtNLM"/>
    </source>
</evidence>
<reference evidence="3" key="2">
    <citation type="submission" date="2013-12" db="EMBL/GenBank/DDBJ databases">
        <authorList>
            <person name="Yu Y."/>
            <person name="Lee S."/>
            <person name="de Baynast K."/>
            <person name="Wissotski M."/>
            <person name="Liu L."/>
            <person name="Talag J."/>
            <person name="Goicoechea J."/>
            <person name="Angelova A."/>
            <person name="Jetty R."/>
            <person name="Kudrna D."/>
            <person name="Golser W."/>
            <person name="Rivera L."/>
            <person name="Zhang J."/>
            <person name="Wing R."/>
        </authorList>
    </citation>
    <scope>NUCLEOTIDE SEQUENCE</scope>
</reference>
<organism evidence="2 3">
    <name type="scientific">Leersia perrieri</name>
    <dbReference type="NCBI Taxonomy" id="77586"/>
    <lineage>
        <taxon>Eukaryota</taxon>
        <taxon>Viridiplantae</taxon>
        <taxon>Streptophyta</taxon>
        <taxon>Embryophyta</taxon>
        <taxon>Tracheophyta</taxon>
        <taxon>Spermatophyta</taxon>
        <taxon>Magnoliopsida</taxon>
        <taxon>Liliopsida</taxon>
        <taxon>Poales</taxon>
        <taxon>Poaceae</taxon>
        <taxon>BOP clade</taxon>
        <taxon>Oryzoideae</taxon>
        <taxon>Oryzeae</taxon>
        <taxon>Oryzinae</taxon>
        <taxon>Leersia</taxon>
    </lineage>
</organism>
<reference evidence="2 3" key="1">
    <citation type="submission" date="2012-08" db="EMBL/GenBank/DDBJ databases">
        <title>Oryza genome evolution.</title>
        <authorList>
            <person name="Wing R.A."/>
        </authorList>
    </citation>
    <scope>NUCLEOTIDE SEQUENCE</scope>
</reference>
<dbReference type="AlphaFoldDB" id="A0A0D9XHN8"/>
<feature type="region of interest" description="Disordered" evidence="1">
    <location>
        <begin position="439"/>
        <end position="459"/>
    </location>
</feature>
<protein>
    <recommendedName>
        <fullName evidence="4">F-box domain-containing protein</fullName>
    </recommendedName>
</protein>
<sequence length="520" mass="57951">MVEAALLLAWRFGPKENNVRSIIPPRRACVTATDNQVYKFAVKRPRVIGFVENPCSVLVQTELGTYMLSQSIHFTTIYPYMSFYTTDLPNDILKSILVRLPSEPGYLSVAVAVAKNWRRQILGSDGSFLRAFRAAHGGVPPLLGFFANIEGYGRPPCPFFTSTTAFGTMDLTPPPALESKHRRFVYDVRHGRVLLADGQLIVWDPLARRQDMIPTPRWCYFTNDSCGAAIICGCEHAGDVDCHLAPYQIVVAFSALPCFCPDEWNLDRICARIWSSETREWSELYSMTGSCDFDFKPSAVVAGAVHWLVGEISGILQFNLITKKLALIETPLDIAEFMLFPAENGKLGFVGVLGSHIIFFHLDISSTDAIAEGKTTWNIADTIPVDRFFPTHHGPYGSFASPWVVNYDFSESNEDAYDADDDDDDDYEPKAMIMPMQHDAEASSSNNPPQWTDDSWSDDDFDQERDAMIPIISTGVNVIGFIEEENAVLLHAAGMGGVKRMLQKRMGRPQMVPGADNLMD</sequence>
<dbReference type="Gramene" id="LPERR10G01450.1">
    <property type="protein sequence ID" value="LPERR10G01450.1"/>
    <property type="gene ID" value="LPERR10G01450"/>
</dbReference>
<proteinExistence type="predicted"/>
<name>A0A0D9XHN8_9ORYZ</name>
<dbReference type="PANTHER" id="PTHR32133:SF302">
    <property type="entry name" value="F-BOX DOMAIN CONTAINING PROTEIN, EXPRESSED"/>
    <property type="match status" value="1"/>
</dbReference>
<dbReference type="InterPro" id="IPR036047">
    <property type="entry name" value="F-box-like_dom_sf"/>
</dbReference>
<dbReference type="STRING" id="77586.A0A0D9XHN8"/>
<dbReference type="Proteomes" id="UP000032180">
    <property type="component" value="Chromosome 10"/>
</dbReference>
<dbReference type="HOGENOM" id="CLU_044412_0_0_1"/>
<dbReference type="SUPFAM" id="SSF81383">
    <property type="entry name" value="F-box domain"/>
    <property type="match status" value="1"/>
</dbReference>
<reference evidence="2" key="3">
    <citation type="submission" date="2015-04" db="UniProtKB">
        <authorList>
            <consortium name="EnsemblPlants"/>
        </authorList>
    </citation>
    <scope>IDENTIFICATION</scope>
</reference>
<evidence type="ECO:0000313" key="3">
    <source>
        <dbReference type="Proteomes" id="UP000032180"/>
    </source>
</evidence>
<evidence type="ECO:0000256" key="1">
    <source>
        <dbReference type="SAM" id="MobiDB-lite"/>
    </source>
</evidence>
<dbReference type="EnsemblPlants" id="LPERR10G01450.1">
    <property type="protein sequence ID" value="LPERR10G01450.1"/>
    <property type="gene ID" value="LPERR10G01450"/>
</dbReference>
<accession>A0A0D9XHN8</accession>
<keyword evidence="3" id="KW-1185">Reference proteome</keyword>
<feature type="compositionally biased region" description="Polar residues" evidence="1">
    <location>
        <begin position="442"/>
        <end position="452"/>
    </location>
</feature>
<dbReference type="PANTHER" id="PTHR32133">
    <property type="entry name" value="OS07G0120400 PROTEIN"/>
    <property type="match status" value="1"/>
</dbReference>
<evidence type="ECO:0000313" key="2">
    <source>
        <dbReference type="EnsemblPlants" id="LPERR10G01450.1"/>
    </source>
</evidence>